<feature type="binding site" evidence="3">
    <location>
        <position position="287"/>
    </location>
    <ligand>
        <name>Mg(2+)</name>
        <dbReference type="ChEBI" id="CHEBI:18420"/>
        <label>1</label>
    </ligand>
</feature>
<keyword evidence="6" id="KW-1185">Reference proteome</keyword>
<evidence type="ECO:0008006" key="7">
    <source>
        <dbReference type="Google" id="ProtNLM"/>
    </source>
</evidence>
<dbReference type="Proteomes" id="UP000321798">
    <property type="component" value="Unassembled WGS sequence"/>
</dbReference>
<evidence type="ECO:0000313" key="5">
    <source>
        <dbReference type="EMBL" id="GEP67485.1"/>
    </source>
</evidence>
<feature type="binding site" evidence="3">
    <location>
        <position position="285"/>
    </location>
    <ligand>
        <name>Mg(2+)</name>
        <dbReference type="ChEBI" id="CHEBI:18420"/>
        <label>1</label>
    </ligand>
</feature>
<feature type="binding site" evidence="3">
    <location>
        <position position="69"/>
    </location>
    <ligand>
        <name>Mg(2+)</name>
        <dbReference type="ChEBI" id="CHEBI:18420"/>
        <label>1</label>
    </ligand>
</feature>
<dbReference type="Gene3D" id="1.10.4080.10">
    <property type="entry name" value="ADP-ribosylation/Crystallin J1"/>
    <property type="match status" value="1"/>
</dbReference>
<dbReference type="GO" id="GO:0016787">
    <property type="term" value="F:hydrolase activity"/>
    <property type="evidence" value="ECO:0007669"/>
    <property type="project" value="UniProtKB-KW"/>
</dbReference>
<sequence>MTSSSTPDRPADDHAADHAERAAQAGAGTLLASACGDALGVPYEMSAVPAGPALMIGGGLGPYAPGEWSDDTQMAVCVARVAASGADLRTRDALDAVALAFEGWIDAGATDVGIQTAQVLRRSRRLPGRPAERLAAAARALHAETGRTAGNGALMRTGPVGVAALDDREATAQAARLVAELTHTDPLAGESCVLWCEAIRVAATEQRLDAAAGLDLLPPERRDDWAAWIAQATAPGAAPGLRPNGFTVTALQAAWHAIATTHDEQRSPTQNLEDGLQAAVHLGGDTDTVAAIAGALLGARWGVDAVPAVWRAAVHGWPGLTGEDLVSTGRTLALTGLGHGLGD</sequence>
<keyword evidence="2" id="KW-0378">Hydrolase</keyword>
<feature type="binding site" evidence="3">
    <location>
        <position position="70"/>
    </location>
    <ligand>
        <name>Mg(2+)</name>
        <dbReference type="ChEBI" id="CHEBI:18420"/>
        <label>1</label>
    </ligand>
</feature>
<feature type="compositionally biased region" description="Basic and acidic residues" evidence="4">
    <location>
        <begin position="9"/>
        <end position="20"/>
    </location>
</feature>
<comment type="similarity">
    <text evidence="1">Belongs to the ADP-ribosylglycohydrolase family.</text>
</comment>
<organism evidence="5 6">
    <name type="scientific">Cellulomonas soli</name>
    <dbReference type="NCBI Taxonomy" id="931535"/>
    <lineage>
        <taxon>Bacteria</taxon>
        <taxon>Bacillati</taxon>
        <taxon>Actinomycetota</taxon>
        <taxon>Actinomycetes</taxon>
        <taxon>Micrococcales</taxon>
        <taxon>Cellulomonadaceae</taxon>
        <taxon>Cellulomonas</taxon>
    </lineage>
</organism>
<evidence type="ECO:0000256" key="4">
    <source>
        <dbReference type="SAM" id="MobiDB-lite"/>
    </source>
</evidence>
<evidence type="ECO:0000256" key="3">
    <source>
        <dbReference type="PIRSR" id="PIRSR605502-1"/>
    </source>
</evidence>
<dbReference type="InterPro" id="IPR050792">
    <property type="entry name" value="ADP-ribosylglycohydrolase"/>
</dbReference>
<dbReference type="PANTHER" id="PTHR16222:SF24">
    <property type="entry name" value="ADP-RIBOSYLHYDROLASE ARH3"/>
    <property type="match status" value="1"/>
</dbReference>
<dbReference type="InterPro" id="IPR005502">
    <property type="entry name" value="Ribosyl_crysJ1"/>
</dbReference>
<feature type="region of interest" description="Disordered" evidence="4">
    <location>
        <begin position="1"/>
        <end position="20"/>
    </location>
</feature>
<evidence type="ECO:0000256" key="1">
    <source>
        <dbReference type="ARBA" id="ARBA00010702"/>
    </source>
</evidence>
<dbReference type="RefSeq" id="WP_146951262.1">
    <property type="nucleotide sequence ID" value="NZ_BAABBJ010000005.1"/>
</dbReference>
<feature type="binding site" evidence="3">
    <location>
        <position position="288"/>
    </location>
    <ligand>
        <name>Mg(2+)</name>
        <dbReference type="ChEBI" id="CHEBI:18420"/>
        <label>1</label>
    </ligand>
</feature>
<dbReference type="Pfam" id="PF03747">
    <property type="entry name" value="ADP_ribosyl_GH"/>
    <property type="match status" value="1"/>
</dbReference>
<dbReference type="InterPro" id="IPR036705">
    <property type="entry name" value="Ribosyl_crysJ1_sf"/>
</dbReference>
<evidence type="ECO:0000256" key="2">
    <source>
        <dbReference type="ARBA" id="ARBA00022801"/>
    </source>
</evidence>
<comment type="caution">
    <text evidence="5">The sequence shown here is derived from an EMBL/GenBank/DDBJ whole genome shotgun (WGS) entry which is preliminary data.</text>
</comment>
<name>A0A512P8F4_9CELL</name>
<keyword evidence="3" id="KW-0460">Magnesium</keyword>
<protein>
    <recommendedName>
        <fullName evidence="7">ADP-ribosylglycohydrolase</fullName>
    </recommendedName>
</protein>
<accession>A0A512P8F4</accession>
<dbReference type="SUPFAM" id="SSF101478">
    <property type="entry name" value="ADP-ribosylglycohydrolase"/>
    <property type="match status" value="1"/>
</dbReference>
<dbReference type="PANTHER" id="PTHR16222">
    <property type="entry name" value="ADP-RIBOSYLGLYCOHYDROLASE"/>
    <property type="match status" value="1"/>
</dbReference>
<dbReference type="OrthoDB" id="9798107at2"/>
<comment type="cofactor">
    <cofactor evidence="3">
        <name>Mg(2+)</name>
        <dbReference type="ChEBI" id="CHEBI:18420"/>
    </cofactor>
    <text evidence="3">Binds 2 magnesium ions per subunit.</text>
</comment>
<dbReference type="AlphaFoldDB" id="A0A512P8F4"/>
<keyword evidence="3" id="KW-0479">Metal-binding</keyword>
<gene>
    <name evidence="5" type="ORF">CSO01_02000</name>
</gene>
<dbReference type="GO" id="GO:0046872">
    <property type="term" value="F:metal ion binding"/>
    <property type="evidence" value="ECO:0007669"/>
    <property type="project" value="UniProtKB-KW"/>
</dbReference>
<proteinExistence type="inferred from homology"/>
<reference evidence="5 6" key="1">
    <citation type="submission" date="2019-07" db="EMBL/GenBank/DDBJ databases">
        <title>Whole genome shotgun sequence of Cellulomonas soli NBRC 109434.</title>
        <authorList>
            <person name="Hosoyama A."/>
            <person name="Uohara A."/>
            <person name="Ohji S."/>
            <person name="Ichikawa N."/>
        </authorList>
    </citation>
    <scope>NUCLEOTIDE SEQUENCE [LARGE SCALE GENOMIC DNA]</scope>
    <source>
        <strain evidence="5 6">NBRC 109434</strain>
    </source>
</reference>
<dbReference type="EMBL" id="BKAL01000001">
    <property type="protein sequence ID" value="GEP67485.1"/>
    <property type="molecule type" value="Genomic_DNA"/>
</dbReference>
<evidence type="ECO:0000313" key="6">
    <source>
        <dbReference type="Proteomes" id="UP000321798"/>
    </source>
</evidence>
<feature type="binding site" evidence="3">
    <location>
        <position position="71"/>
    </location>
    <ligand>
        <name>Mg(2+)</name>
        <dbReference type="ChEBI" id="CHEBI:18420"/>
        <label>1</label>
    </ligand>
</feature>